<dbReference type="Proteomes" id="UP001144110">
    <property type="component" value="Unassembled WGS sequence"/>
</dbReference>
<comment type="caution">
    <text evidence="3">The sequence shown here is derived from an EMBL/GenBank/DDBJ whole genome shotgun (WGS) entry which is preliminary data.</text>
</comment>
<evidence type="ECO:0000313" key="3">
    <source>
        <dbReference type="EMBL" id="MDF2953578.1"/>
    </source>
</evidence>
<proteinExistence type="predicted"/>
<dbReference type="GO" id="GO:0035438">
    <property type="term" value="F:cyclic-di-GMP binding"/>
    <property type="evidence" value="ECO:0007669"/>
    <property type="project" value="InterPro"/>
</dbReference>
<feature type="domain" description="PilZ" evidence="2">
    <location>
        <begin position="4"/>
        <end position="91"/>
    </location>
</feature>
<name>A0AAE3TFU5_9BACT</name>
<gene>
    <name evidence="3" type="ORF">OD816_000823</name>
</gene>
<dbReference type="AlphaFoldDB" id="A0AAE3TFU5"/>
<feature type="region of interest" description="Disordered" evidence="1">
    <location>
        <begin position="114"/>
        <end position="135"/>
    </location>
</feature>
<evidence type="ECO:0000256" key="1">
    <source>
        <dbReference type="SAM" id="MobiDB-lite"/>
    </source>
</evidence>
<evidence type="ECO:0000313" key="4">
    <source>
        <dbReference type="Proteomes" id="UP001144110"/>
    </source>
</evidence>
<protein>
    <recommendedName>
        <fullName evidence="2">PilZ domain-containing protein</fullName>
    </recommendedName>
</protein>
<accession>A0AAE3TFU5</accession>
<dbReference type="InterPro" id="IPR009875">
    <property type="entry name" value="PilZ_domain"/>
</dbReference>
<sequence>MIDLRRYPRCLTKLNAYFPDEEDPYEVSNISYKGCFIRTEKKIPIKKLVYVEIEIPDVGLVPIYGVIIHHGTPENPGLGIEIVDIDKNMRHVWNYYLKALLYIEEAKKAYKKALEESGKEEASEETKSEEGSEGS</sequence>
<dbReference type="Pfam" id="PF07238">
    <property type="entry name" value="PilZ"/>
    <property type="match status" value="1"/>
</dbReference>
<evidence type="ECO:0000259" key="2">
    <source>
        <dbReference type="Pfam" id="PF07238"/>
    </source>
</evidence>
<dbReference type="Gene3D" id="2.40.10.220">
    <property type="entry name" value="predicted glycosyltransferase like domains"/>
    <property type="match status" value="1"/>
</dbReference>
<dbReference type="EMBL" id="JAPHEG010000003">
    <property type="protein sequence ID" value="MDF2953578.1"/>
    <property type="molecule type" value="Genomic_DNA"/>
</dbReference>
<organism evidence="3 4">
    <name type="scientific">Candidatus Thermodesulfobacterium syntrophicum</name>
    <dbReference type="NCBI Taxonomy" id="3060442"/>
    <lineage>
        <taxon>Bacteria</taxon>
        <taxon>Pseudomonadati</taxon>
        <taxon>Thermodesulfobacteriota</taxon>
        <taxon>Thermodesulfobacteria</taxon>
        <taxon>Thermodesulfobacteriales</taxon>
        <taxon>Thermodesulfobacteriaceae</taxon>
        <taxon>Thermodesulfobacterium</taxon>
    </lineage>
</organism>
<dbReference type="SUPFAM" id="SSF141371">
    <property type="entry name" value="PilZ domain-like"/>
    <property type="match status" value="1"/>
</dbReference>
<reference evidence="3" key="1">
    <citation type="submission" date="2022-11" db="EMBL/GenBank/DDBJ databases">
        <title>Candidatus Alkanophaga archaea from heated hydrothermal vent sediment oxidize petroleum alkanes.</title>
        <authorList>
            <person name="Zehnle H."/>
            <person name="Laso-Perez R."/>
            <person name="Lipp J."/>
            <person name="Teske A."/>
            <person name="Wegener G."/>
        </authorList>
    </citation>
    <scope>NUCLEOTIDE SEQUENCE</scope>
    <source>
        <strain evidence="3">MCA70</strain>
    </source>
</reference>